<dbReference type="Gene3D" id="3.90.79.10">
    <property type="entry name" value="Nucleoside Triphosphate Pyrophosphohydrolase"/>
    <property type="match status" value="1"/>
</dbReference>
<accession>A0A0R1VPZ3</accession>
<evidence type="ECO:0000256" key="3">
    <source>
        <dbReference type="ARBA" id="ARBA00022723"/>
    </source>
</evidence>
<dbReference type="GO" id="GO:0005737">
    <property type="term" value="C:cytoplasm"/>
    <property type="evidence" value="ECO:0007669"/>
    <property type="project" value="TreeGrafter"/>
</dbReference>
<dbReference type="STRING" id="1423750.FC89_GL001880"/>
<evidence type="ECO:0000256" key="5">
    <source>
        <dbReference type="ARBA" id="ARBA00022842"/>
    </source>
</evidence>
<comment type="similarity">
    <text evidence="2">Belongs to the Nudix hydrolase family.</text>
</comment>
<proteinExistence type="inferred from homology"/>
<keyword evidence="3" id="KW-0479">Metal-binding</keyword>
<dbReference type="PATRIC" id="fig|1423750.3.peg.1924"/>
<evidence type="ECO:0000256" key="4">
    <source>
        <dbReference type="ARBA" id="ARBA00022801"/>
    </source>
</evidence>
<sequence>MDRSVKTTLTNMCLVYDESGRVLVENRKNPNWPGVVFPGGHVEAGESMTDATIREVYEETGLTVDALQLCGIKNWINEDGSRYIVLLYKTNSFTGTLKSSSEGEVYWVALNKLLSLQLATGMAELLELFLQADLSEQFLYQKDGKWQSKLN</sequence>
<dbReference type="GeneID" id="98319672"/>
<dbReference type="GO" id="GO:0016818">
    <property type="term" value="F:hydrolase activity, acting on acid anhydrides, in phosphorus-containing anhydrides"/>
    <property type="evidence" value="ECO:0007669"/>
    <property type="project" value="TreeGrafter"/>
</dbReference>
<name>A0A0R1VPZ3_9LACO</name>
<evidence type="ECO:0000256" key="2">
    <source>
        <dbReference type="ARBA" id="ARBA00005582"/>
    </source>
</evidence>
<comment type="cofactor">
    <cofactor evidence="1">
        <name>Mg(2+)</name>
        <dbReference type="ChEBI" id="CHEBI:18420"/>
    </cofactor>
</comment>
<keyword evidence="4 7" id="KW-0378">Hydrolase</keyword>
<comment type="caution">
    <text evidence="7">The sequence shown here is derived from an EMBL/GenBank/DDBJ whole genome shotgun (WGS) entry which is preliminary data.</text>
</comment>
<evidence type="ECO:0000259" key="6">
    <source>
        <dbReference type="PROSITE" id="PS51462"/>
    </source>
</evidence>
<keyword evidence="5" id="KW-0460">Magnesium</keyword>
<dbReference type="GO" id="GO:0046872">
    <property type="term" value="F:metal ion binding"/>
    <property type="evidence" value="ECO:0007669"/>
    <property type="project" value="UniProtKB-KW"/>
</dbReference>
<evidence type="ECO:0000256" key="1">
    <source>
        <dbReference type="ARBA" id="ARBA00001946"/>
    </source>
</evidence>
<evidence type="ECO:0000313" key="7">
    <source>
        <dbReference type="EMBL" id="KRM04851.1"/>
    </source>
</evidence>
<evidence type="ECO:0000313" key="8">
    <source>
        <dbReference type="Proteomes" id="UP000051451"/>
    </source>
</evidence>
<dbReference type="RefSeq" id="WP_057872396.1">
    <property type="nucleotide sequence ID" value="NZ_AZGB01000025.1"/>
</dbReference>
<dbReference type="OrthoDB" id="9008185at2"/>
<dbReference type="SUPFAM" id="SSF55811">
    <property type="entry name" value="Nudix"/>
    <property type="match status" value="1"/>
</dbReference>
<dbReference type="InterPro" id="IPR015797">
    <property type="entry name" value="NUDIX_hydrolase-like_dom_sf"/>
</dbReference>
<feature type="domain" description="Nudix hydrolase" evidence="6">
    <location>
        <begin position="6"/>
        <end position="131"/>
    </location>
</feature>
<dbReference type="PANTHER" id="PTHR43758">
    <property type="entry name" value="7,8-DIHYDRO-8-OXOGUANINE TRIPHOSPHATASE"/>
    <property type="match status" value="1"/>
</dbReference>
<dbReference type="Pfam" id="PF00293">
    <property type="entry name" value="NUDIX"/>
    <property type="match status" value="1"/>
</dbReference>
<protein>
    <submittedName>
        <fullName evidence="7">Hydrolase, NUDIX family</fullName>
    </submittedName>
</protein>
<dbReference type="AlphaFoldDB" id="A0A0R1VPZ3"/>
<dbReference type="PROSITE" id="PS51462">
    <property type="entry name" value="NUDIX"/>
    <property type="match status" value="1"/>
</dbReference>
<dbReference type="EMBL" id="AZGB01000025">
    <property type="protein sequence ID" value="KRM04851.1"/>
    <property type="molecule type" value="Genomic_DNA"/>
</dbReference>
<dbReference type="InterPro" id="IPR000086">
    <property type="entry name" value="NUDIX_hydrolase_dom"/>
</dbReference>
<organism evidence="7 8">
    <name type="scientific">Liquorilactobacillus ghanensis DSM 18630</name>
    <dbReference type="NCBI Taxonomy" id="1423750"/>
    <lineage>
        <taxon>Bacteria</taxon>
        <taxon>Bacillati</taxon>
        <taxon>Bacillota</taxon>
        <taxon>Bacilli</taxon>
        <taxon>Lactobacillales</taxon>
        <taxon>Lactobacillaceae</taxon>
        <taxon>Liquorilactobacillus</taxon>
    </lineage>
</organism>
<reference evidence="7 8" key="1">
    <citation type="journal article" date="2015" name="Genome Announc.">
        <title>Expanding the biotechnology potential of lactobacilli through comparative genomics of 213 strains and associated genera.</title>
        <authorList>
            <person name="Sun Z."/>
            <person name="Harris H.M."/>
            <person name="McCann A."/>
            <person name="Guo C."/>
            <person name="Argimon S."/>
            <person name="Zhang W."/>
            <person name="Yang X."/>
            <person name="Jeffery I.B."/>
            <person name="Cooney J.C."/>
            <person name="Kagawa T.F."/>
            <person name="Liu W."/>
            <person name="Song Y."/>
            <person name="Salvetti E."/>
            <person name="Wrobel A."/>
            <person name="Rasinkangas P."/>
            <person name="Parkhill J."/>
            <person name="Rea M.C."/>
            <person name="O'Sullivan O."/>
            <person name="Ritari J."/>
            <person name="Douillard F.P."/>
            <person name="Paul Ross R."/>
            <person name="Yang R."/>
            <person name="Briner A.E."/>
            <person name="Felis G.E."/>
            <person name="de Vos W.M."/>
            <person name="Barrangou R."/>
            <person name="Klaenhammer T.R."/>
            <person name="Caufield P.W."/>
            <person name="Cui Y."/>
            <person name="Zhang H."/>
            <person name="O'Toole P.W."/>
        </authorList>
    </citation>
    <scope>NUCLEOTIDE SEQUENCE [LARGE SCALE GENOMIC DNA]</scope>
    <source>
        <strain evidence="7 8">DSM 18630</strain>
    </source>
</reference>
<dbReference type="Proteomes" id="UP000051451">
    <property type="component" value="Unassembled WGS sequence"/>
</dbReference>
<dbReference type="PANTHER" id="PTHR43758:SF2">
    <property type="entry name" value="OXIDIZED PURINE NUCLEOSIDE TRIPHOSPHATE HYDROLASE"/>
    <property type="match status" value="1"/>
</dbReference>
<gene>
    <name evidence="7" type="ORF">FC89_GL001880</name>
</gene>
<dbReference type="PRINTS" id="PR00502">
    <property type="entry name" value="NUDIXFAMILY"/>
</dbReference>
<dbReference type="CDD" id="cd18875">
    <property type="entry name" value="NUDIX_Hydrolase"/>
    <property type="match status" value="1"/>
</dbReference>
<keyword evidence="8" id="KW-1185">Reference proteome</keyword>
<dbReference type="InterPro" id="IPR020476">
    <property type="entry name" value="Nudix_hydrolase"/>
</dbReference>